<reference evidence="1" key="1">
    <citation type="submission" date="2020-09" db="EMBL/GenBank/DDBJ databases">
        <authorList>
            <person name="Kikuchi T."/>
        </authorList>
    </citation>
    <scope>NUCLEOTIDE SEQUENCE</scope>
    <source>
        <strain evidence="1">SH1</strain>
    </source>
</reference>
<proteinExistence type="predicted"/>
<gene>
    <name evidence="1" type="ORF">BOKJ2_LOCUS9871</name>
</gene>
<dbReference type="AlphaFoldDB" id="A0A811L1G2"/>
<evidence type="ECO:0000313" key="2">
    <source>
        <dbReference type="Proteomes" id="UP000614601"/>
    </source>
</evidence>
<accession>A0A811L1G2</accession>
<comment type="caution">
    <text evidence="1">The sequence shown here is derived from an EMBL/GenBank/DDBJ whole genome shotgun (WGS) entry which is preliminary data.</text>
</comment>
<dbReference type="EMBL" id="CAJFCW020000005">
    <property type="protein sequence ID" value="CAG9116970.1"/>
    <property type="molecule type" value="Genomic_DNA"/>
</dbReference>
<protein>
    <submittedName>
        <fullName evidence="1">Uncharacterized protein</fullName>
    </submittedName>
</protein>
<keyword evidence="2" id="KW-1185">Reference proteome</keyword>
<dbReference type="Proteomes" id="UP000783686">
    <property type="component" value="Unassembled WGS sequence"/>
</dbReference>
<sequence length="140" mass="16826">MAELFYHNDDKNPLPWAEYEAHFRLRQMMKTTLLPANLIYRNMPNEFYRINAYLHTLDRVDAPDYRYIILDLLRAKQKYIILRNRALNKLEDANEYTNEKTSKLDPLCPTVESNELLERYYDEIEGIFDNEFGDPDLDLN</sequence>
<evidence type="ECO:0000313" key="1">
    <source>
        <dbReference type="EMBL" id="CAD5222893.1"/>
    </source>
</evidence>
<dbReference type="Proteomes" id="UP000614601">
    <property type="component" value="Unassembled WGS sequence"/>
</dbReference>
<organism evidence="1 2">
    <name type="scientific">Bursaphelenchus okinawaensis</name>
    <dbReference type="NCBI Taxonomy" id="465554"/>
    <lineage>
        <taxon>Eukaryota</taxon>
        <taxon>Metazoa</taxon>
        <taxon>Ecdysozoa</taxon>
        <taxon>Nematoda</taxon>
        <taxon>Chromadorea</taxon>
        <taxon>Rhabditida</taxon>
        <taxon>Tylenchina</taxon>
        <taxon>Tylenchomorpha</taxon>
        <taxon>Aphelenchoidea</taxon>
        <taxon>Aphelenchoididae</taxon>
        <taxon>Bursaphelenchus</taxon>
    </lineage>
</organism>
<dbReference type="EMBL" id="CAJFDH010000005">
    <property type="protein sequence ID" value="CAD5222893.1"/>
    <property type="molecule type" value="Genomic_DNA"/>
</dbReference>
<name>A0A811L1G2_9BILA</name>